<proteinExistence type="inferred from homology"/>
<dbReference type="PANTHER" id="PTHR44196:SF1">
    <property type="entry name" value="DEHYDROGENASE_REDUCTASE SDR FAMILY MEMBER 7B"/>
    <property type="match status" value="1"/>
</dbReference>
<keyword evidence="2" id="KW-0560">Oxidoreductase</keyword>
<protein>
    <submittedName>
        <fullName evidence="4">Short chain dehydrogenase</fullName>
    </submittedName>
</protein>
<dbReference type="SUPFAM" id="SSF51735">
    <property type="entry name" value="NAD(P)-binding Rossmann-fold domains"/>
    <property type="match status" value="1"/>
</dbReference>
<dbReference type="PANTHER" id="PTHR44196">
    <property type="entry name" value="DEHYDROGENASE/REDUCTASE SDR FAMILY MEMBER 7B"/>
    <property type="match status" value="1"/>
</dbReference>
<evidence type="ECO:0000256" key="2">
    <source>
        <dbReference type="ARBA" id="ARBA00023002"/>
    </source>
</evidence>
<dbReference type="PRINTS" id="PR00080">
    <property type="entry name" value="SDRFAMILY"/>
</dbReference>
<dbReference type="EMBL" id="ATBP01000016">
    <property type="protein sequence ID" value="ETR74219.1"/>
    <property type="molecule type" value="Genomic_DNA"/>
</dbReference>
<dbReference type="Pfam" id="PF00106">
    <property type="entry name" value="adh_short"/>
    <property type="match status" value="1"/>
</dbReference>
<reference evidence="5" key="1">
    <citation type="submission" date="2012-11" db="EMBL/GenBank/DDBJ databases">
        <authorList>
            <person name="Lucero-Rivera Y.E."/>
            <person name="Tovar-Ramirez D."/>
        </authorList>
    </citation>
    <scope>NUCLEOTIDE SEQUENCE [LARGE SCALE GENOMIC DNA]</scope>
    <source>
        <strain evidence="5">Araruama</strain>
    </source>
</reference>
<evidence type="ECO:0000313" key="4">
    <source>
        <dbReference type="EMBL" id="ETR74219.1"/>
    </source>
</evidence>
<dbReference type="Gene3D" id="3.40.50.720">
    <property type="entry name" value="NAD(P)-binding Rossmann-like Domain"/>
    <property type="match status" value="1"/>
</dbReference>
<comment type="similarity">
    <text evidence="1 3">Belongs to the short-chain dehydrogenases/reductases (SDR) family.</text>
</comment>
<sequence length="273" mass="29870">MSKPFENKRIIITGASSGIGKEMAVQLSRQAARLTLAARSTDRLAEIAHLCQENGAQAIHVPTDVSDASQCQNLIQTSVNHYGGIDLLINNAGYSMWAKFEDITQMEIGEKLFQVKFFGSVYCTHAALPFLKASKGQILTIASLTGKIGVPSRTYYSAANHALAGFFDALRGELIDDGVKVSMVYPGYIATSIREKAINSAGKPHGKTHIVESNAMPVDICVRQILEATAMKKRDILLTFKDRMGTWLKLISPSLLDYIARKETAYDQLSNAK</sequence>
<accession>A0A1V1PH43</accession>
<gene>
    <name evidence="4" type="ORF">OMM_00369</name>
</gene>
<organism evidence="4 5">
    <name type="scientific">Candidatus Magnetoglobus multicellularis str. Araruama</name>
    <dbReference type="NCBI Taxonomy" id="890399"/>
    <lineage>
        <taxon>Bacteria</taxon>
        <taxon>Pseudomonadati</taxon>
        <taxon>Thermodesulfobacteriota</taxon>
        <taxon>Desulfobacteria</taxon>
        <taxon>Desulfobacterales</taxon>
        <taxon>Desulfobacteraceae</taxon>
        <taxon>Candidatus Magnetoglobus</taxon>
    </lineage>
</organism>
<evidence type="ECO:0000313" key="5">
    <source>
        <dbReference type="Proteomes" id="UP000189670"/>
    </source>
</evidence>
<dbReference type="Proteomes" id="UP000189670">
    <property type="component" value="Unassembled WGS sequence"/>
</dbReference>
<dbReference type="InterPro" id="IPR002347">
    <property type="entry name" value="SDR_fam"/>
</dbReference>
<dbReference type="GO" id="GO:0016020">
    <property type="term" value="C:membrane"/>
    <property type="evidence" value="ECO:0007669"/>
    <property type="project" value="TreeGrafter"/>
</dbReference>
<evidence type="ECO:0000256" key="3">
    <source>
        <dbReference type="RuleBase" id="RU000363"/>
    </source>
</evidence>
<dbReference type="NCBIfam" id="NF004825">
    <property type="entry name" value="PRK06181.1"/>
    <property type="match status" value="1"/>
</dbReference>
<dbReference type="AlphaFoldDB" id="A0A1V1PH43"/>
<dbReference type="GO" id="GO:0016491">
    <property type="term" value="F:oxidoreductase activity"/>
    <property type="evidence" value="ECO:0007669"/>
    <property type="project" value="UniProtKB-KW"/>
</dbReference>
<comment type="caution">
    <text evidence="4">The sequence shown here is derived from an EMBL/GenBank/DDBJ whole genome shotgun (WGS) entry which is preliminary data.</text>
</comment>
<name>A0A1V1PH43_9BACT</name>
<evidence type="ECO:0000256" key="1">
    <source>
        <dbReference type="ARBA" id="ARBA00006484"/>
    </source>
</evidence>
<dbReference type="PRINTS" id="PR00081">
    <property type="entry name" value="GDHRDH"/>
</dbReference>
<dbReference type="InterPro" id="IPR036291">
    <property type="entry name" value="NAD(P)-bd_dom_sf"/>
</dbReference>